<dbReference type="NCBIfam" id="NF002557">
    <property type="entry name" value="PRK02122.1"/>
    <property type="match status" value="1"/>
</dbReference>
<sequence length="378" mass="43350">MNLNLTSTIEMPDHELRRQVIDLCQKVGKPLLKLSTKDYVENGLGHLVEQFDGQAGLVNIEVFNELQHTITGWPGGKPGVDDTTRPERAKPYPKRVIVFSPHPDDDVISMGGTIRRLMQQKHDVHIAYETSGNIAVGDEEVRRFMHFINGFNTIFANGSDEVIKHSYQVVKAFIKNKKEGDLDSEQILRLKGLIRRGEARLACEYSGIDSKHIHFLDLPFYESGKIEKLPMSERDVLPIQELISEIKPHQIYVAADLADPHGTHRKCTDAVLAAIDEEKKAGAEWLKDCRVWMYRGAWAEWDVADIEMCVPMSPEELREKRNAILRHQSQMESAPFLGNDERLFWQRAEDRNRETAKRYDDLGLACYEAMEAFVEYKF</sequence>
<accession>A0A1H5WYT1</accession>
<reference evidence="1 2" key="1">
    <citation type="submission" date="2016-10" db="EMBL/GenBank/DDBJ databases">
        <authorList>
            <person name="de Groot N.N."/>
        </authorList>
    </citation>
    <scope>NUCLEOTIDE SEQUENCE [LARGE SCALE GENOMIC DNA]</scope>
    <source>
        <strain evidence="1 2">AR32</strain>
    </source>
</reference>
<evidence type="ECO:0000313" key="1">
    <source>
        <dbReference type="EMBL" id="SEG04628.1"/>
    </source>
</evidence>
<dbReference type="SUPFAM" id="SSF102588">
    <property type="entry name" value="LmbE-like"/>
    <property type="match status" value="1"/>
</dbReference>
<dbReference type="PANTHER" id="PTHR42892">
    <property type="entry name" value="GLUCOSAMINE-6-PHOSPHATE DEAMINASE-LIKE PROTEIN BT_0258-RELATED"/>
    <property type="match status" value="1"/>
</dbReference>
<dbReference type="InterPro" id="IPR052960">
    <property type="entry name" value="GlcN6P_deaminase-like"/>
</dbReference>
<dbReference type="PANTHER" id="PTHR42892:SF1">
    <property type="entry name" value="GLUCOSAMINE-6-PHOSPHATE ISOMERASE"/>
    <property type="match status" value="1"/>
</dbReference>
<proteinExistence type="predicted"/>
<organism evidence="1 2">
    <name type="scientific">Xylanibacter ruminicola</name>
    <name type="common">Prevotella ruminicola</name>
    <dbReference type="NCBI Taxonomy" id="839"/>
    <lineage>
        <taxon>Bacteria</taxon>
        <taxon>Pseudomonadati</taxon>
        <taxon>Bacteroidota</taxon>
        <taxon>Bacteroidia</taxon>
        <taxon>Bacteroidales</taxon>
        <taxon>Prevotellaceae</taxon>
        <taxon>Xylanibacter</taxon>
    </lineage>
</organism>
<dbReference type="Proteomes" id="UP000236735">
    <property type="component" value="Unassembled WGS sequence"/>
</dbReference>
<dbReference type="AlphaFoldDB" id="A0A1H5WYT1"/>
<dbReference type="InterPro" id="IPR003737">
    <property type="entry name" value="GlcNAc_PI_deacetylase-related"/>
</dbReference>
<protein>
    <submittedName>
        <fullName evidence="1">Glucosamine-6-phosphate deaminase</fullName>
    </submittedName>
</protein>
<dbReference type="EMBL" id="FNUV01000007">
    <property type="protein sequence ID" value="SEG04628.1"/>
    <property type="molecule type" value="Genomic_DNA"/>
</dbReference>
<dbReference type="Gene3D" id="3.40.50.10320">
    <property type="entry name" value="LmbE-like"/>
    <property type="match status" value="1"/>
</dbReference>
<gene>
    <name evidence="1" type="ORF">SAMN05216354_2580</name>
</gene>
<dbReference type="Pfam" id="PF02585">
    <property type="entry name" value="PIG-L"/>
    <property type="match status" value="1"/>
</dbReference>
<dbReference type="InterPro" id="IPR024078">
    <property type="entry name" value="LmbE-like_dom_sf"/>
</dbReference>
<name>A0A1H5WYT1_XYLRU</name>
<evidence type="ECO:0000313" key="2">
    <source>
        <dbReference type="Proteomes" id="UP000236735"/>
    </source>
</evidence>